<gene>
    <name evidence="2" type="ORF">D9M09_15185</name>
</gene>
<protein>
    <submittedName>
        <fullName evidence="2">Alpha/beta fold hydrolase</fullName>
    </submittedName>
</protein>
<dbReference type="PANTHER" id="PTHR43689:SF8">
    <property type="entry name" value="ALPHA_BETA-HYDROLASES SUPERFAMILY PROTEIN"/>
    <property type="match status" value="1"/>
</dbReference>
<sequence length="261" mass="28696">MSDLNPGLSLNNTKIRLDCIPGTLCDERLWSRLAPALGGAFDLRHVPLHQARTRPEMQTLIANHSAPRAHLVGFSLGAYLALEHALTHPQRVQSLTLIANSAKGLLPAEIEARQRIVAMLERNAYAGITRQRLRELLHPSHLDDAAITGLIRQMGLDLGKDVLLAQFITTIDRPDLMARLPELDFPVLIVGAEDDKLVHPDDLRAMAARLPHATLHLLKDNTGHMIPLEAPSELAQAMRAHLEAAGNFNDNDGHRAMPPPL</sequence>
<evidence type="ECO:0000313" key="2">
    <source>
        <dbReference type="EMBL" id="AYM76993.1"/>
    </source>
</evidence>
<dbReference type="RefSeq" id="WP_121669777.1">
    <property type="nucleotide sequence ID" value="NZ_CP033019.1"/>
</dbReference>
<dbReference type="PRINTS" id="PR00111">
    <property type="entry name" value="ABHYDROLASE"/>
</dbReference>
<feature type="domain" description="AB hydrolase-1" evidence="1">
    <location>
        <begin position="58"/>
        <end position="237"/>
    </location>
</feature>
<keyword evidence="3" id="KW-1185">Reference proteome</keyword>
<organism evidence="2 3">
    <name type="scientific">Janthinobacterium agaricidamnosum</name>
    <dbReference type="NCBI Taxonomy" id="55508"/>
    <lineage>
        <taxon>Bacteria</taxon>
        <taxon>Pseudomonadati</taxon>
        <taxon>Pseudomonadota</taxon>
        <taxon>Betaproteobacteria</taxon>
        <taxon>Burkholderiales</taxon>
        <taxon>Oxalobacteraceae</taxon>
        <taxon>Janthinobacterium</taxon>
    </lineage>
</organism>
<dbReference type="EMBL" id="CP033019">
    <property type="protein sequence ID" value="AYM76993.1"/>
    <property type="molecule type" value="Genomic_DNA"/>
</dbReference>
<dbReference type="SUPFAM" id="SSF53474">
    <property type="entry name" value="alpha/beta-Hydrolases"/>
    <property type="match status" value="1"/>
</dbReference>
<reference evidence="2 3" key="1">
    <citation type="submission" date="2018-10" db="EMBL/GenBank/DDBJ databases">
        <title>Effects of UV and annual dynamics of microbial communities in freshwater RAS systems.</title>
        <authorList>
            <person name="Bekkelund A.K."/>
            <person name="Hansen B.R."/>
            <person name="Stokken H."/>
            <person name="Eriksen B.F."/>
            <person name="Kashulin N.A."/>
        </authorList>
    </citation>
    <scope>NUCLEOTIDE SEQUENCE [LARGE SCALE GENOMIC DNA]</scope>
    <source>
        <strain evidence="2 3">BHSEK</strain>
    </source>
</reference>
<evidence type="ECO:0000313" key="3">
    <source>
        <dbReference type="Proteomes" id="UP000279594"/>
    </source>
</evidence>
<dbReference type="GO" id="GO:0016787">
    <property type="term" value="F:hydrolase activity"/>
    <property type="evidence" value="ECO:0007669"/>
    <property type="project" value="UniProtKB-KW"/>
</dbReference>
<dbReference type="Proteomes" id="UP000279594">
    <property type="component" value="Chromosome"/>
</dbReference>
<dbReference type="Gene3D" id="3.40.50.1820">
    <property type="entry name" value="alpha/beta hydrolase"/>
    <property type="match status" value="1"/>
</dbReference>
<dbReference type="PANTHER" id="PTHR43689">
    <property type="entry name" value="HYDROLASE"/>
    <property type="match status" value="1"/>
</dbReference>
<keyword evidence="2" id="KW-0378">Hydrolase</keyword>
<evidence type="ECO:0000259" key="1">
    <source>
        <dbReference type="Pfam" id="PF12697"/>
    </source>
</evidence>
<dbReference type="InterPro" id="IPR029058">
    <property type="entry name" value="AB_hydrolase_fold"/>
</dbReference>
<dbReference type="InterPro" id="IPR000073">
    <property type="entry name" value="AB_hydrolase_1"/>
</dbReference>
<dbReference type="Pfam" id="PF12697">
    <property type="entry name" value="Abhydrolase_6"/>
    <property type="match status" value="1"/>
</dbReference>
<dbReference type="AlphaFoldDB" id="A0A3G2EAK9"/>
<accession>A0A3G2EAK9</accession>
<proteinExistence type="predicted"/>
<name>A0A3G2EAK9_9BURK</name>